<comment type="subcellular location">
    <subcellularLocation>
        <location evidence="1">Membrane</location>
        <topology evidence="1">Multi-pass membrane protein</topology>
    </subcellularLocation>
</comment>
<feature type="transmembrane region" description="Helical" evidence="8">
    <location>
        <begin position="101"/>
        <end position="127"/>
    </location>
</feature>
<name>A0A2G9T5Z8_TELCI</name>
<evidence type="ECO:0000256" key="5">
    <source>
        <dbReference type="ARBA" id="ARBA00023136"/>
    </source>
</evidence>
<gene>
    <name evidence="10" type="ORF">TELCIR_25713</name>
</gene>
<evidence type="ECO:0000256" key="6">
    <source>
        <dbReference type="ARBA" id="ARBA00023170"/>
    </source>
</evidence>
<keyword evidence="11" id="KW-1185">Reference proteome</keyword>
<dbReference type="GO" id="GO:0043005">
    <property type="term" value="C:neuron projection"/>
    <property type="evidence" value="ECO:0007669"/>
    <property type="project" value="TreeGrafter"/>
</dbReference>
<dbReference type="GO" id="GO:0005886">
    <property type="term" value="C:plasma membrane"/>
    <property type="evidence" value="ECO:0007669"/>
    <property type="project" value="TreeGrafter"/>
</dbReference>
<dbReference type="GO" id="GO:0042923">
    <property type="term" value="F:neuropeptide binding"/>
    <property type="evidence" value="ECO:0007669"/>
    <property type="project" value="TreeGrafter"/>
</dbReference>
<dbReference type="Gene3D" id="1.20.1070.10">
    <property type="entry name" value="Rhodopsin 7-helix transmembrane proteins"/>
    <property type="match status" value="1"/>
</dbReference>
<keyword evidence="7" id="KW-0807">Transducer</keyword>
<dbReference type="InterPro" id="IPR017452">
    <property type="entry name" value="GPCR_Rhodpsn_7TM"/>
</dbReference>
<evidence type="ECO:0000313" key="11">
    <source>
        <dbReference type="Proteomes" id="UP000230423"/>
    </source>
</evidence>
<evidence type="ECO:0000256" key="1">
    <source>
        <dbReference type="ARBA" id="ARBA00004141"/>
    </source>
</evidence>
<dbReference type="OrthoDB" id="5975505at2759"/>
<dbReference type="EMBL" id="KZ422238">
    <property type="protein sequence ID" value="PIO52972.1"/>
    <property type="molecule type" value="Genomic_DNA"/>
</dbReference>
<sequence length="161" mass="18762">MLSIWWDVRGPVLWQLLDEGATVTANLYTQQLRDLKRIDDQRLTHLIEQKRRVMQQRRRVTLILVSMVVIFGITSLPHNIVSTLMEFTDSHDLLAYNGNDYTYLLNLITHFLAMLSCVANPMLYAFLNPEFRELVLNGLAGLKWTPRFVSRTWQPTQTTVV</sequence>
<dbReference type="PANTHER" id="PTHR24235">
    <property type="entry name" value="NEUROPEPTIDE Y RECEPTOR"/>
    <property type="match status" value="1"/>
</dbReference>
<evidence type="ECO:0000313" key="10">
    <source>
        <dbReference type="EMBL" id="PIO52972.1"/>
    </source>
</evidence>
<dbReference type="GO" id="GO:0008188">
    <property type="term" value="F:neuropeptide receptor activity"/>
    <property type="evidence" value="ECO:0007669"/>
    <property type="project" value="TreeGrafter"/>
</dbReference>
<dbReference type="InterPro" id="IPR000276">
    <property type="entry name" value="GPCR_Rhodpsn"/>
</dbReference>
<feature type="domain" description="G-protein coupled receptors family 1 profile" evidence="9">
    <location>
        <begin position="1"/>
        <end position="124"/>
    </location>
</feature>
<proteinExistence type="predicted"/>
<accession>A0A2G9T5Z8</accession>
<dbReference type="PRINTS" id="PR00237">
    <property type="entry name" value="GPCRRHODOPSN"/>
</dbReference>
<protein>
    <recommendedName>
        <fullName evidence="9">G-protein coupled receptors family 1 profile domain-containing protein</fullName>
    </recommendedName>
</protein>
<dbReference type="Proteomes" id="UP000230423">
    <property type="component" value="Unassembled WGS sequence"/>
</dbReference>
<dbReference type="PROSITE" id="PS50262">
    <property type="entry name" value="G_PROTEIN_RECEP_F1_2"/>
    <property type="match status" value="1"/>
</dbReference>
<keyword evidence="2 8" id="KW-0812">Transmembrane</keyword>
<dbReference type="AlphaFoldDB" id="A0A2G9T5Z8"/>
<evidence type="ECO:0000256" key="2">
    <source>
        <dbReference type="ARBA" id="ARBA00022692"/>
    </source>
</evidence>
<dbReference type="InterPro" id="IPR001888">
    <property type="entry name" value="Transposase_1"/>
</dbReference>
<organism evidence="10 11">
    <name type="scientific">Teladorsagia circumcincta</name>
    <name type="common">Brown stomach worm</name>
    <name type="synonym">Ostertagia circumcincta</name>
    <dbReference type="NCBI Taxonomy" id="45464"/>
    <lineage>
        <taxon>Eukaryota</taxon>
        <taxon>Metazoa</taxon>
        <taxon>Ecdysozoa</taxon>
        <taxon>Nematoda</taxon>
        <taxon>Chromadorea</taxon>
        <taxon>Rhabditida</taxon>
        <taxon>Rhabditina</taxon>
        <taxon>Rhabditomorpha</taxon>
        <taxon>Strongyloidea</taxon>
        <taxon>Trichostrongylidae</taxon>
        <taxon>Teladorsagia</taxon>
    </lineage>
</organism>
<keyword evidence="4" id="KW-0297">G-protein coupled receptor</keyword>
<feature type="transmembrane region" description="Helical" evidence="8">
    <location>
        <begin position="60"/>
        <end position="81"/>
    </location>
</feature>
<evidence type="ECO:0000256" key="4">
    <source>
        <dbReference type="ARBA" id="ARBA00023040"/>
    </source>
</evidence>
<keyword evidence="6" id="KW-0675">Receptor</keyword>
<dbReference type="Pfam" id="PF01359">
    <property type="entry name" value="Transposase_1"/>
    <property type="match status" value="1"/>
</dbReference>
<dbReference type="SUPFAM" id="SSF81321">
    <property type="entry name" value="Family A G protein-coupled receptor-like"/>
    <property type="match status" value="1"/>
</dbReference>
<evidence type="ECO:0000259" key="9">
    <source>
        <dbReference type="PROSITE" id="PS50262"/>
    </source>
</evidence>
<dbReference type="PANTHER" id="PTHR24235:SF27">
    <property type="entry name" value="NEUROPEPTIDE RECEPTOR NPR-1"/>
    <property type="match status" value="1"/>
</dbReference>
<evidence type="ECO:0000256" key="8">
    <source>
        <dbReference type="SAM" id="Phobius"/>
    </source>
</evidence>
<keyword evidence="5 8" id="KW-0472">Membrane</keyword>
<evidence type="ECO:0000256" key="3">
    <source>
        <dbReference type="ARBA" id="ARBA00022989"/>
    </source>
</evidence>
<evidence type="ECO:0000256" key="7">
    <source>
        <dbReference type="ARBA" id="ARBA00023224"/>
    </source>
</evidence>
<keyword evidence="3 8" id="KW-1133">Transmembrane helix</keyword>
<reference evidence="10 11" key="1">
    <citation type="submission" date="2015-09" db="EMBL/GenBank/DDBJ databases">
        <title>Draft genome of the parasitic nematode Teladorsagia circumcincta isolate WARC Sus (inbred).</title>
        <authorList>
            <person name="Mitreva M."/>
        </authorList>
    </citation>
    <scope>NUCLEOTIDE SEQUENCE [LARGE SCALE GENOMIC DNA]</scope>
    <source>
        <strain evidence="10 11">S</strain>
    </source>
</reference>